<organism evidence="5 6">
    <name type="scientific">Clostridium paridis</name>
    <dbReference type="NCBI Taxonomy" id="2803863"/>
    <lineage>
        <taxon>Bacteria</taxon>
        <taxon>Bacillati</taxon>
        <taxon>Bacillota</taxon>
        <taxon>Clostridia</taxon>
        <taxon>Eubacteriales</taxon>
        <taxon>Clostridiaceae</taxon>
        <taxon>Clostridium</taxon>
    </lineage>
</organism>
<accession>A0A937K2U6</accession>
<name>A0A937K2U6_9CLOT</name>
<keyword evidence="3" id="KW-0862">Zinc</keyword>
<dbReference type="InterPro" id="IPR036589">
    <property type="entry name" value="HCY_dom_sf"/>
</dbReference>
<proteinExistence type="predicted"/>
<feature type="domain" description="Hcy-binding" evidence="4">
    <location>
        <begin position="9"/>
        <end position="317"/>
    </location>
</feature>
<evidence type="ECO:0000256" key="3">
    <source>
        <dbReference type="PROSITE-ProRule" id="PRU00333"/>
    </source>
</evidence>
<dbReference type="InterPro" id="IPR003726">
    <property type="entry name" value="HCY_dom"/>
</dbReference>
<feature type="binding site" evidence="3">
    <location>
        <position position="303"/>
    </location>
    <ligand>
        <name>Zn(2+)</name>
        <dbReference type="ChEBI" id="CHEBI:29105"/>
    </ligand>
</feature>
<dbReference type="PROSITE" id="PS50970">
    <property type="entry name" value="HCY"/>
    <property type="match status" value="1"/>
</dbReference>
<evidence type="ECO:0000256" key="1">
    <source>
        <dbReference type="ARBA" id="ARBA00022603"/>
    </source>
</evidence>
<dbReference type="GO" id="GO:0032259">
    <property type="term" value="P:methylation"/>
    <property type="evidence" value="ECO:0007669"/>
    <property type="project" value="UniProtKB-KW"/>
</dbReference>
<reference evidence="5" key="1">
    <citation type="submission" date="2021-01" db="EMBL/GenBank/DDBJ databases">
        <title>Genome public.</title>
        <authorList>
            <person name="Liu C."/>
            <person name="Sun Q."/>
        </authorList>
    </citation>
    <scope>NUCLEOTIDE SEQUENCE</scope>
    <source>
        <strain evidence="5">YIM B02565</strain>
    </source>
</reference>
<dbReference type="GO" id="GO:0046872">
    <property type="term" value="F:metal ion binding"/>
    <property type="evidence" value="ECO:0007669"/>
    <property type="project" value="UniProtKB-KW"/>
</dbReference>
<gene>
    <name evidence="5" type="ORF">JK634_04155</name>
</gene>
<protein>
    <submittedName>
        <fullName evidence="5">Homocysteine S-methyltransferase family protein</fullName>
    </submittedName>
</protein>
<dbReference type="GO" id="GO:0008168">
    <property type="term" value="F:methyltransferase activity"/>
    <property type="evidence" value="ECO:0007669"/>
    <property type="project" value="UniProtKB-UniRule"/>
</dbReference>
<dbReference type="AlphaFoldDB" id="A0A937K2U6"/>
<dbReference type="RefSeq" id="WP_202766362.1">
    <property type="nucleotide sequence ID" value="NZ_JAESWA010000017.1"/>
</dbReference>
<dbReference type="PANTHER" id="PTHR11103:SF18">
    <property type="entry name" value="SLR1189 PROTEIN"/>
    <property type="match status" value="1"/>
</dbReference>
<comment type="cofactor">
    <cofactor evidence="3">
        <name>Zn(2+)</name>
        <dbReference type="ChEBI" id="CHEBI:29105"/>
    </cofactor>
</comment>
<evidence type="ECO:0000259" key="4">
    <source>
        <dbReference type="PROSITE" id="PS50970"/>
    </source>
</evidence>
<dbReference type="Gene3D" id="3.20.20.330">
    <property type="entry name" value="Homocysteine-binding-like domain"/>
    <property type="match status" value="1"/>
</dbReference>
<dbReference type="PANTHER" id="PTHR11103">
    <property type="entry name" value="SLR1189 PROTEIN"/>
    <property type="match status" value="1"/>
</dbReference>
<sequence length="321" mass="37017">MNNEISNHNTFLSSFYKYKYILTEGAIVERLKKEYNIKLNEEIMHAGLIYNDKKATVLRNIYMEYIETSEKYELPIMLMTPTRRANKTRISNSSYYDKNVIKDNVDFLKDIREKYPSHKNKIYIGGLMGCKGDAYNYEEALSEEESYRFHHWQAKEFESSKVDYLFAGIMPEIFEATGMAKAMESTNIPYIISFMIRRNGALLDGTTINDAISAIDLATDRKPLGYMVNCVHPNILSEALLEDANRTNLVKERFLGIQANASPLEPEELDNLTTIKSDSPIDLTLSIEKLHNKDKIKIIGGCCGTDNRHIEEFARKIKKWM</sequence>
<dbReference type="EMBL" id="JAESWA010000017">
    <property type="protein sequence ID" value="MBL4930987.1"/>
    <property type="molecule type" value="Genomic_DNA"/>
</dbReference>
<keyword evidence="3" id="KW-0479">Metal-binding</keyword>
<dbReference type="Pfam" id="PF02574">
    <property type="entry name" value="S-methyl_trans"/>
    <property type="match status" value="1"/>
</dbReference>
<evidence type="ECO:0000313" key="6">
    <source>
        <dbReference type="Proteomes" id="UP000623681"/>
    </source>
</evidence>
<keyword evidence="1 3" id="KW-0489">Methyltransferase</keyword>
<evidence type="ECO:0000256" key="2">
    <source>
        <dbReference type="ARBA" id="ARBA00022679"/>
    </source>
</evidence>
<feature type="binding site" evidence="3">
    <location>
        <position position="302"/>
    </location>
    <ligand>
        <name>Zn(2+)</name>
        <dbReference type="ChEBI" id="CHEBI:29105"/>
    </ligand>
</feature>
<feature type="binding site" evidence="3">
    <location>
        <position position="230"/>
    </location>
    <ligand>
        <name>Zn(2+)</name>
        <dbReference type="ChEBI" id="CHEBI:29105"/>
    </ligand>
</feature>
<dbReference type="Proteomes" id="UP000623681">
    <property type="component" value="Unassembled WGS sequence"/>
</dbReference>
<keyword evidence="6" id="KW-1185">Reference proteome</keyword>
<keyword evidence="2 3" id="KW-0808">Transferase</keyword>
<comment type="caution">
    <text evidence="5">The sequence shown here is derived from an EMBL/GenBank/DDBJ whole genome shotgun (WGS) entry which is preliminary data.</text>
</comment>
<evidence type="ECO:0000313" key="5">
    <source>
        <dbReference type="EMBL" id="MBL4930987.1"/>
    </source>
</evidence>
<dbReference type="SUPFAM" id="SSF82282">
    <property type="entry name" value="Homocysteine S-methyltransferase"/>
    <property type="match status" value="1"/>
</dbReference>